<accession>A0AA88A205</accession>
<sequence length="62" mass="6705">MAPSRCLLRRCLPTTDESSTLERSCGSRIASPGSPQRRPCAPSLSRTSSAYPPGDVPMISRR</sequence>
<gene>
    <name evidence="2" type="ORF">TIFTF001_012244</name>
</gene>
<evidence type="ECO:0000256" key="1">
    <source>
        <dbReference type="SAM" id="MobiDB-lite"/>
    </source>
</evidence>
<proteinExistence type="predicted"/>
<dbReference type="EMBL" id="BTGU01000015">
    <property type="protein sequence ID" value="GMN43027.1"/>
    <property type="molecule type" value="Genomic_DNA"/>
</dbReference>
<protein>
    <submittedName>
        <fullName evidence="2">Uncharacterized protein</fullName>
    </submittedName>
</protein>
<reference evidence="2" key="1">
    <citation type="submission" date="2023-07" db="EMBL/GenBank/DDBJ databases">
        <title>draft genome sequence of fig (Ficus carica).</title>
        <authorList>
            <person name="Takahashi T."/>
            <person name="Nishimura K."/>
        </authorList>
    </citation>
    <scope>NUCLEOTIDE SEQUENCE</scope>
</reference>
<name>A0AA88A205_FICCA</name>
<dbReference type="Proteomes" id="UP001187192">
    <property type="component" value="Unassembled WGS sequence"/>
</dbReference>
<organism evidence="2 3">
    <name type="scientific">Ficus carica</name>
    <name type="common">Common fig</name>
    <dbReference type="NCBI Taxonomy" id="3494"/>
    <lineage>
        <taxon>Eukaryota</taxon>
        <taxon>Viridiplantae</taxon>
        <taxon>Streptophyta</taxon>
        <taxon>Embryophyta</taxon>
        <taxon>Tracheophyta</taxon>
        <taxon>Spermatophyta</taxon>
        <taxon>Magnoliopsida</taxon>
        <taxon>eudicotyledons</taxon>
        <taxon>Gunneridae</taxon>
        <taxon>Pentapetalae</taxon>
        <taxon>rosids</taxon>
        <taxon>fabids</taxon>
        <taxon>Rosales</taxon>
        <taxon>Moraceae</taxon>
        <taxon>Ficeae</taxon>
        <taxon>Ficus</taxon>
    </lineage>
</organism>
<keyword evidence="3" id="KW-1185">Reference proteome</keyword>
<comment type="caution">
    <text evidence="2">The sequence shown here is derived from an EMBL/GenBank/DDBJ whole genome shotgun (WGS) entry which is preliminary data.</text>
</comment>
<dbReference type="AlphaFoldDB" id="A0AA88A205"/>
<feature type="region of interest" description="Disordered" evidence="1">
    <location>
        <begin position="18"/>
        <end position="62"/>
    </location>
</feature>
<dbReference type="Gramene" id="FCD_00013592-RA">
    <property type="protein sequence ID" value="FCD_00013592-RA:cds"/>
    <property type="gene ID" value="FCD_00013592"/>
</dbReference>
<evidence type="ECO:0000313" key="3">
    <source>
        <dbReference type="Proteomes" id="UP001187192"/>
    </source>
</evidence>
<evidence type="ECO:0000313" key="2">
    <source>
        <dbReference type="EMBL" id="GMN43027.1"/>
    </source>
</evidence>